<evidence type="ECO:0000313" key="3">
    <source>
        <dbReference type="RefSeq" id="XP_060671062.1"/>
    </source>
</evidence>
<accession>A0ABM4A2V3</accession>
<dbReference type="SMART" id="SM00248">
    <property type="entry name" value="ANK"/>
    <property type="match status" value="5"/>
</dbReference>
<feature type="repeat" description="ANK" evidence="1">
    <location>
        <begin position="358"/>
        <end position="379"/>
    </location>
</feature>
<dbReference type="Proteomes" id="UP001652623">
    <property type="component" value="Chromosome 2"/>
</dbReference>
<proteinExistence type="predicted"/>
<dbReference type="SUPFAM" id="SSF48403">
    <property type="entry name" value="Ankyrin repeat"/>
    <property type="match status" value="1"/>
</dbReference>
<sequence>MIYTLLGEDPYLQDHIDPVPTIHTPLHIAAAFGHVQFAKEIMRLKPSFGRKLNQNGFSPMLLALKNGQNKMGQGCLHTENNLVLVQGREGRTLHHYVAEQGHVDLLTKLLSACLQSIQDVTIQNETALHIAMKNHNFDALDFLLGGLRRVKKFRFKVTLPFDYLLKDNPSSRQVGKALLKAGALNAQSLPKNDTCNLLLVVVELVVKASFKAAPSPLEAFGHFQECNNNNNNNALNITLANTTSSINSTKINLNNTKGSSKAHQPGTLILSKNDHYGVIPIFRDWVVIESSGNKDLKHASFGHVQFAREIMRLKPSFARKLNQDGFSPMHLALQNGETKMVLGFLNCESDFVQVQGREGKTPLHYVVERGDVDLLSEFLSACPQSIQVVTIQNETDLYIVMENHMVDALDFLLG</sequence>
<dbReference type="InterPro" id="IPR036770">
    <property type="entry name" value="Ankyrin_rpt-contain_sf"/>
</dbReference>
<dbReference type="PROSITE" id="PS50297">
    <property type="entry name" value="ANK_REP_REGION"/>
    <property type="match status" value="1"/>
</dbReference>
<gene>
    <name evidence="3" type="primary">LOC132800791</name>
</gene>
<dbReference type="PANTHER" id="PTHR24128">
    <property type="entry name" value="HOMEOBOX PROTEIN WARIAI"/>
    <property type="match status" value="1"/>
</dbReference>
<organism evidence="2 3">
    <name type="scientific">Ziziphus jujuba</name>
    <name type="common">Chinese jujube</name>
    <name type="synonym">Ziziphus sativa</name>
    <dbReference type="NCBI Taxonomy" id="326968"/>
    <lineage>
        <taxon>Eukaryota</taxon>
        <taxon>Viridiplantae</taxon>
        <taxon>Streptophyta</taxon>
        <taxon>Embryophyta</taxon>
        <taxon>Tracheophyta</taxon>
        <taxon>Spermatophyta</taxon>
        <taxon>Magnoliopsida</taxon>
        <taxon>eudicotyledons</taxon>
        <taxon>Gunneridae</taxon>
        <taxon>Pentapetalae</taxon>
        <taxon>rosids</taxon>
        <taxon>fabids</taxon>
        <taxon>Rosales</taxon>
        <taxon>Rhamnaceae</taxon>
        <taxon>Paliureae</taxon>
        <taxon>Ziziphus</taxon>
    </lineage>
</organism>
<keyword evidence="1" id="KW-0040">ANK repeat</keyword>
<evidence type="ECO:0000256" key="1">
    <source>
        <dbReference type="PROSITE-ProRule" id="PRU00023"/>
    </source>
</evidence>
<name>A0ABM4A2V3_ZIZJJ</name>
<dbReference type="RefSeq" id="XP_060671062.1">
    <property type="nucleotide sequence ID" value="XM_060815079.1"/>
</dbReference>
<dbReference type="InterPro" id="IPR002110">
    <property type="entry name" value="Ankyrin_rpt"/>
</dbReference>
<evidence type="ECO:0000313" key="2">
    <source>
        <dbReference type="Proteomes" id="UP001652623"/>
    </source>
</evidence>
<dbReference type="Gene3D" id="1.25.40.20">
    <property type="entry name" value="Ankyrin repeat-containing domain"/>
    <property type="match status" value="2"/>
</dbReference>
<dbReference type="GeneID" id="132800791"/>
<dbReference type="PROSITE" id="PS50088">
    <property type="entry name" value="ANK_REPEAT"/>
    <property type="match status" value="1"/>
</dbReference>
<dbReference type="Pfam" id="PF12796">
    <property type="entry name" value="Ank_2"/>
    <property type="match status" value="1"/>
</dbReference>
<dbReference type="PANTHER" id="PTHR24128:SF24">
    <property type="entry name" value="ANKYRIN REPEAT PROTEIN"/>
    <property type="match status" value="1"/>
</dbReference>
<reference evidence="3" key="1">
    <citation type="submission" date="2025-08" db="UniProtKB">
        <authorList>
            <consortium name="RefSeq"/>
        </authorList>
    </citation>
    <scope>IDENTIFICATION</scope>
    <source>
        <tissue evidence="3">Seedling</tissue>
    </source>
</reference>
<keyword evidence="2" id="KW-1185">Reference proteome</keyword>
<protein>
    <submittedName>
        <fullName evidence="3">Uncharacterized protein LOC132800791</fullName>
    </submittedName>
</protein>